<evidence type="ECO:0000313" key="3">
    <source>
        <dbReference type="Proteomes" id="UP000691718"/>
    </source>
</evidence>
<reference evidence="2" key="1">
    <citation type="submission" date="2021-04" db="EMBL/GenBank/DDBJ databases">
        <authorList>
            <person name="Tunstrom K."/>
        </authorList>
    </citation>
    <scope>NUCLEOTIDE SEQUENCE</scope>
</reference>
<feature type="region of interest" description="Disordered" evidence="1">
    <location>
        <begin position="1"/>
        <end position="60"/>
    </location>
</feature>
<dbReference type="OrthoDB" id="7501411at2759"/>
<proteinExistence type="predicted"/>
<dbReference type="AlphaFoldDB" id="A0A8S3XCH0"/>
<feature type="compositionally biased region" description="Acidic residues" evidence="1">
    <location>
        <begin position="16"/>
        <end position="27"/>
    </location>
</feature>
<keyword evidence="3" id="KW-1185">Reference proteome</keyword>
<evidence type="ECO:0000256" key="1">
    <source>
        <dbReference type="SAM" id="MobiDB-lite"/>
    </source>
</evidence>
<comment type="caution">
    <text evidence="2">The sequence shown here is derived from an EMBL/GenBank/DDBJ whole genome shotgun (WGS) entry which is preliminary data.</text>
</comment>
<evidence type="ECO:0000313" key="2">
    <source>
        <dbReference type="EMBL" id="CAG5016231.1"/>
    </source>
</evidence>
<dbReference type="EMBL" id="CAJQZP010001094">
    <property type="protein sequence ID" value="CAG5016231.1"/>
    <property type="molecule type" value="Genomic_DNA"/>
</dbReference>
<sequence length="220" mass="24778">MQQLREQAIEDALLASDEESAEEDSVEMDIHEDAQSVDDDTTSNISEAQLEMEVDESPSPLDGRQVKLGNTHFTCIGNMLLPQKRVLKGKEKQGYPTYKWSTKPPPPHRTPGRNIVPYLPGPVGVAKEVTTELDAFELYFNKKIIDTILVHSNQEIAKQKANYGPQTSYKKDVDISELKAIFGLLYPTAVKKDNRVSTNFLWSISMKFTRPSCQKSVTNF</sequence>
<name>A0A8S3XCH0_PARAO</name>
<dbReference type="Proteomes" id="UP000691718">
    <property type="component" value="Unassembled WGS sequence"/>
</dbReference>
<gene>
    <name evidence="2" type="ORF">PAPOLLO_LOCUS16496</name>
</gene>
<organism evidence="2 3">
    <name type="scientific">Parnassius apollo</name>
    <name type="common">Apollo butterfly</name>
    <name type="synonym">Papilio apollo</name>
    <dbReference type="NCBI Taxonomy" id="110799"/>
    <lineage>
        <taxon>Eukaryota</taxon>
        <taxon>Metazoa</taxon>
        <taxon>Ecdysozoa</taxon>
        <taxon>Arthropoda</taxon>
        <taxon>Hexapoda</taxon>
        <taxon>Insecta</taxon>
        <taxon>Pterygota</taxon>
        <taxon>Neoptera</taxon>
        <taxon>Endopterygota</taxon>
        <taxon>Lepidoptera</taxon>
        <taxon>Glossata</taxon>
        <taxon>Ditrysia</taxon>
        <taxon>Papilionoidea</taxon>
        <taxon>Papilionidae</taxon>
        <taxon>Parnassiinae</taxon>
        <taxon>Parnassini</taxon>
        <taxon>Parnassius</taxon>
        <taxon>Parnassius</taxon>
    </lineage>
</organism>
<accession>A0A8S3XCH0</accession>
<protein>
    <submittedName>
        <fullName evidence="2">(apollo) hypothetical protein</fullName>
    </submittedName>
</protein>